<evidence type="ECO:0000313" key="3">
    <source>
        <dbReference type="EMBL" id="MFB9733198.1"/>
    </source>
</evidence>
<reference evidence="3 4" key="1">
    <citation type="submission" date="2024-09" db="EMBL/GenBank/DDBJ databases">
        <authorList>
            <person name="Sun Q."/>
            <person name="Mori K."/>
        </authorList>
    </citation>
    <scope>NUCLEOTIDE SEQUENCE [LARGE SCALE GENOMIC DNA]</scope>
    <source>
        <strain evidence="3 4">JCM 12763</strain>
    </source>
</reference>
<feature type="transmembrane region" description="Helical" evidence="1">
    <location>
        <begin position="230"/>
        <end position="256"/>
    </location>
</feature>
<name>A0ABV5V675_9MICO</name>
<feature type="domain" description="DUF112" evidence="2">
    <location>
        <begin position="1"/>
        <end position="413"/>
    </location>
</feature>
<feature type="transmembrane region" description="Helical" evidence="1">
    <location>
        <begin position="146"/>
        <end position="165"/>
    </location>
</feature>
<organism evidence="3 4">
    <name type="scientific">Ornithinimicrobium kibberense</name>
    <dbReference type="NCBI Taxonomy" id="282060"/>
    <lineage>
        <taxon>Bacteria</taxon>
        <taxon>Bacillati</taxon>
        <taxon>Actinomycetota</taxon>
        <taxon>Actinomycetes</taxon>
        <taxon>Micrococcales</taxon>
        <taxon>Ornithinimicrobiaceae</taxon>
        <taxon>Ornithinimicrobium</taxon>
    </lineage>
</organism>
<evidence type="ECO:0000256" key="1">
    <source>
        <dbReference type="SAM" id="Phobius"/>
    </source>
</evidence>
<evidence type="ECO:0000313" key="4">
    <source>
        <dbReference type="Proteomes" id="UP001589613"/>
    </source>
</evidence>
<feature type="transmembrane region" description="Helical" evidence="1">
    <location>
        <begin position="121"/>
        <end position="139"/>
    </location>
</feature>
<feature type="transmembrane region" description="Helical" evidence="1">
    <location>
        <begin position="331"/>
        <end position="353"/>
    </location>
</feature>
<dbReference type="PANTHER" id="PTHR35342">
    <property type="entry name" value="TRICARBOXYLIC TRANSPORT PROTEIN"/>
    <property type="match status" value="1"/>
</dbReference>
<feature type="transmembrane region" description="Helical" evidence="1">
    <location>
        <begin position="439"/>
        <end position="463"/>
    </location>
</feature>
<feature type="transmembrane region" description="Helical" evidence="1">
    <location>
        <begin position="34"/>
        <end position="51"/>
    </location>
</feature>
<comment type="caution">
    <text evidence="3">The sequence shown here is derived from an EMBL/GenBank/DDBJ whole genome shotgun (WGS) entry which is preliminary data.</text>
</comment>
<dbReference type="PANTHER" id="PTHR35342:SF5">
    <property type="entry name" value="TRICARBOXYLIC TRANSPORT PROTEIN"/>
    <property type="match status" value="1"/>
</dbReference>
<protein>
    <submittedName>
        <fullName evidence="3">Tripartite tricarboxylate transporter permease</fullName>
    </submittedName>
</protein>
<feature type="transmembrane region" description="Helical" evidence="1">
    <location>
        <begin position="387"/>
        <end position="403"/>
    </location>
</feature>
<keyword evidence="4" id="KW-1185">Reference proteome</keyword>
<proteinExistence type="predicted"/>
<feature type="transmembrane region" description="Helical" evidence="1">
    <location>
        <begin position="177"/>
        <end position="197"/>
    </location>
</feature>
<sequence>MVGVLAGLLVGVIPGLTATVAIALLVPLTFELDPLHSLLMLTGIFSGSMYSNSITSITLRTPGNPAGAVTVLDGYPLALRGQAGRAVGMAAWASVVGGLLGVLALSFLAPPLASVALQFSPVEYFAVGILGLTTVIAVSGRSVPRAVVATTFGLLVGTVGMDPLVTQPRFTFEQRELTTGIPFLPAVIGLFALAEVFRLAGEHRLGTRAVAAIGRVLPSRKDIRRTGRPVLLGSIIGIIVGILPGGGGAMASFIAYGESRRYSKHPEEFGKGSIEGLTAADAANNGVTGGAMVPLLTLGIPGDAVTAVMLGALMVQGIQPGPRLFTGGGDLVYPLFVGMFLANILMFAIGLLLAKPLASIAMVPYSILLPGIAMFSFVGSFAATGRVYDLWVALAFGFIGYLMNKYDYPIAAVALGLILGPIIESNLRRGLVMSGDDWSIFVTRPISLGVLVAAALLLTFSIVQARRRRANADFLVE</sequence>
<feature type="transmembrane region" description="Helical" evidence="1">
    <location>
        <begin position="360"/>
        <end position="381"/>
    </location>
</feature>
<gene>
    <name evidence="3" type="ORF">ACFFN0_14200</name>
</gene>
<keyword evidence="1" id="KW-0812">Transmembrane</keyword>
<dbReference type="Pfam" id="PF01970">
    <property type="entry name" value="TctA"/>
    <property type="match status" value="1"/>
</dbReference>
<keyword evidence="1" id="KW-0472">Membrane</keyword>
<feature type="transmembrane region" description="Helical" evidence="1">
    <location>
        <begin position="89"/>
        <end position="109"/>
    </location>
</feature>
<keyword evidence="1" id="KW-1133">Transmembrane helix</keyword>
<evidence type="ECO:0000259" key="2">
    <source>
        <dbReference type="Pfam" id="PF01970"/>
    </source>
</evidence>
<dbReference type="EMBL" id="JBHMAX010000025">
    <property type="protein sequence ID" value="MFB9733198.1"/>
    <property type="molecule type" value="Genomic_DNA"/>
</dbReference>
<dbReference type="Proteomes" id="UP001589613">
    <property type="component" value="Unassembled WGS sequence"/>
</dbReference>
<dbReference type="InterPro" id="IPR002823">
    <property type="entry name" value="DUF112_TM"/>
</dbReference>
<accession>A0ABV5V675</accession>